<feature type="compositionally biased region" description="Low complexity" evidence="1">
    <location>
        <begin position="26"/>
        <end position="35"/>
    </location>
</feature>
<dbReference type="Proteomes" id="UP000235786">
    <property type="component" value="Unassembled WGS sequence"/>
</dbReference>
<dbReference type="Pfam" id="PF06985">
    <property type="entry name" value="HET"/>
    <property type="match status" value="1"/>
</dbReference>
<name>A0A2J6REQ7_HYAVF</name>
<organism evidence="3 4">
    <name type="scientific">Hyaloscypha variabilis (strain UAMH 11265 / GT02V1 / F)</name>
    <name type="common">Meliniomyces variabilis</name>
    <dbReference type="NCBI Taxonomy" id="1149755"/>
    <lineage>
        <taxon>Eukaryota</taxon>
        <taxon>Fungi</taxon>
        <taxon>Dikarya</taxon>
        <taxon>Ascomycota</taxon>
        <taxon>Pezizomycotina</taxon>
        <taxon>Leotiomycetes</taxon>
        <taxon>Helotiales</taxon>
        <taxon>Hyaloscyphaceae</taxon>
        <taxon>Hyaloscypha</taxon>
        <taxon>Hyaloscypha variabilis</taxon>
    </lineage>
</organism>
<evidence type="ECO:0000313" key="4">
    <source>
        <dbReference type="Proteomes" id="UP000235786"/>
    </source>
</evidence>
<dbReference type="STRING" id="1149755.A0A2J6REQ7"/>
<evidence type="ECO:0000259" key="2">
    <source>
        <dbReference type="Pfam" id="PF06985"/>
    </source>
</evidence>
<evidence type="ECO:0000256" key="1">
    <source>
        <dbReference type="SAM" id="MobiDB-lite"/>
    </source>
</evidence>
<feature type="compositionally biased region" description="Polar residues" evidence="1">
    <location>
        <begin position="1"/>
        <end position="16"/>
    </location>
</feature>
<reference evidence="3 4" key="1">
    <citation type="submission" date="2016-04" db="EMBL/GenBank/DDBJ databases">
        <title>A degradative enzymes factory behind the ericoid mycorrhizal symbiosis.</title>
        <authorList>
            <consortium name="DOE Joint Genome Institute"/>
            <person name="Martino E."/>
            <person name="Morin E."/>
            <person name="Grelet G."/>
            <person name="Kuo A."/>
            <person name="Kohler A."/>
            <person name="Daghino S."/>
            <person name="Barry K."/>
            <person name="Choi C."/>
            <person name="Cichocki N."/>
            <person name="Clum A."/>
            <person name="Copeland A."/>
            <person name="Hainaut M."/>
            <person name="Haridas S."/>
            <person name="Labutti K."/>
            <person name="Lindquist E."/>
            <person name="Lipzen A."/>
            <person name="Khouja H.-R."/>
            <person name="Murat C."/>
            <person name="Ohm R."/>
            <person name="Olson A."/>
            <person name="Spatafora J."/>
            <person name="Veneault-Fourrey C."/>
            <person name="Henrissat B."/>
            <person name="Grigoriev I."/>
            <person name="Martin F."/>
            <person name="Perotto S."/>
        </authorList>
    </citation>
    <scope>NUCLEOTIDE SEQUENCE [LARGE SCALE GENOMIC DNA]</scope>
    <source>
        <strain evidence="3 4">F</strain>
    </source>
</reference>
<dbReference type="AlphaFoldDB" id="A0A2J6REQ7"/>
<dbReference type="PANTHER" id="PTHR33112:SF12">
    <property type="entry name" value="HETEROKARYON INCOMPATIBILITY DOMAIN-CONTAINING PROTEIN"/>
    <property type="match status" value="1"/>
</dbReference>
<dbReference type="EMBL" id="KZ613950">
    <property type="protein sequence ID" value="PMD36973.1"/>
    <property type="molecule type" value="Genomic_DNA"/>
</dbReference>
<gene>
    <name evidence="3" type="ORF">L207DRAFT_433127</name>
</gene>
<dbReference type="InterPro" id="IPR010730">
    <property type="entry name" value="HET"/>
</dbReference>
<feature type="region of interest" description="Disordered" evidence="1">
    <location>
        <begin position="1"/>
        <end position="56"/>
    </location>
</feature>
<dbReference type="PANTHER" id="PTHR33112">
    <property type="entry name" value="DOMAIN PROTEIN, PUTATIVE-RELATED"/>
    <property type="match status" value="1"/>
</dbReference>
<feature type="domain" description="Heterokaryon incompatibility" evidence="2">
    <location>
        <begin position="232"/>
        <end position="379"/>
    </location>
</feature>
<protein>
    <submittedName>
        <fullName evidence="3">HET-domain-containing protein</fullName>
    </submittedName>
</protein>
<evidence type="ECO:0000313" key="3">
    <source>
        <dbReference type="EMBL" id="PMD36973.1"/>
    </source>
</evidence>
<sequence>MRQTFFPQVQPRSSGQYLYRPPEPDAPAAAVDPTPRGGPVTAANASTIPTPKPTPTTTDSLLCEYCVRIPFDPESLNPLTGTPAGTFLLGSGSRLEGSACPFCLLVRHAYYQSYRQIANDLQIRVTWNRHAGPGQRGAFCVASDSYISFAAREEASMAKGTNGPFYVKPATGPGIDIAQVRQWVSRCENSHSDMCSNPNIKGFAVAFPNLEVLRLIDVEETCIVQMRALPKYVVLSYVWGSVSSLRLTKANRNKLLVPGSLGVAWDMLPRTIQDAITLTQRLGTRYLWVDALCLLQNDSADLDRGVNVMDLIYEQAWLTIIAGYGHNADAGLPGVRQGSRKAYQNIVQIKPGVSLGVNTSLNELLASSVYNSRAWTFQERLLSRRALYFIDEKILFRCRMEELAEACVDLHPVPLWPPITSDRGSALPEAIQMTRPINGYPIILHDYTSRVLTNQADILRAMAGIIRRFTDVMRCKFFEGLPTSLFDAFLLFRGKLLRRRWSFPSYSWTGWHGAIQFTVSMDPQRNPNKWLTDRTWIVWYSRSVSGGTQLIWDPAANPAPIQPLLSPFLHPSRHRYWERHPFSFRRAVPEGVDRMRITPTRDVLFRRPVPEYAMLQFWTLATFYTISDTDVFRGKGYLFDRNQNKCGIIWFDDVEESTFFEQLEPFEVILLSEASNAEYLTDLKGVYSEKNIKNADWEWRYYNILLLEWRDGIAERRGIGSILQRAVENSFAPGPVWKEIFLA</sequence>
<accession>A0A2J6REQ7</accession>
<proteinExistence type="predicted"/>
<keyword evidence="4" id="KW-1185">Reference proteome</keyword>
<dbReference type="OrthoDB" id="2958217at2759"/>